<reference evidence="2" key="1">
    <citation type="submission" date="2022-11" db="UniProtKB">
        <authorList>
            <consortium name="WormBaseParasite"/>
        </authorList>
    </citation>
    <scope>IDENTIFICATION</scope>
</reference>
<accession>A0A915KUA1</accession>
<organism evidence="1 2">
    <name type="scientific">Romanomermis culicivorax</name>
    <name type="common">Nematode worm</name>
    <dbReference type="NCBI Taxonomy" id="13658"/>
    <lineage>
        <taxon>Eukaryota</taxon>
        <taxon>Metazoa</taxon>
        <taxon>Ecdysozoa</taxon>
        <taxon>Nematoda</taxon>
        <taxon>Enoplea</taxon>
        <taxon>Dorylaimia</taxon>
        <taxon>Mermithida</taxon>
        <taxon>Mermithoidea</taxon>
        <taxon>Mermithidae</taxon>
        <taxon>Romanomermis</taxon>
    </lineage>
</organism>
<dbReference type="Proteomes" id="UP000887565">
    <property type="component" value="Unplaced"/>
</dbReference>
<name>A0A915KUA1_ROMCU</name>
<dbReference type="AlphaFoldDB" id="A0A915KUA1"/>
<dbReference type="WBParaSite" id="nRc.2.0.1.t42506-RA">
    <property type="protein sequence ID" value="nRc.2.0.1.t42506-RA"/>
    <property type="gene ID" value="nRc.2.0.1.g42506"/>
</dbReference>
<proteinExistence type="predicted"/>
<keyword evidence="1" id="KW-1185">Reference proteome</keyword>
<sequence>MELIDEAGLSNYHGTCGIEELKKIQDVLSDYKMKLFSKEHFCAIIFEGVQFPRRAYQILQKWCRCTRQSLPQVPKHIYA</sequence>
<evidence type="ECO:0000313" key="1">
    <source>
        <dbReference type="Proteomes" id="UP000887565"/>
    </source>
</evidence>
<evidence type="ECO:0000313" key="2">
    <source>
        <dbReference type="WBParaSite" id="nRc.2.0.1.t42506-RA"/>
    </source>
</evidence>
<protein>
    <submittedName>
        <fullName evidence="2">Uncharacterized protein</fullName>
    </submittedName>
</protein>